<dbReference type="Pfam" id="PF01389">
    <property type="entry name" value="OmpA_membrane"/>
    <property type="match status" value="1"/>
</dbReference>
<dbReference type="RefSeq" id="WP_050667878.1">
    <property type="nucleotide sequence ID" value="NZ_CDDB01000100.1"/>
</dbReference>
<reference evidence="15 17" key="3">
    <citation type="submission" date="2021-09" db="EMBL/GenBank/DDBJ databases">
        <title>Aeromonas schubertii isolated from Asian sea bass.</title>
        <authorList>
            <person name="Pinpimai K."/>
        </authorList>
    </citation>
    <scope>NUCLEOTIDE SEQUENCE [LARGE SCALE GENOMIC DNA]</scope>
    <source>
        <strain evidence="15 17">CHULA2021a</strain>
    </source>
</reference>
<dbReference type="CDD" id="cd07185">
    <property type="entry name" value="OmpA_C-like"/>
    <property type="match status" value="1"/>
</dbReference>
<dbReference type="GO" id="GO:0009279">
    <property type="term" value="C:cell outer membrane"/>
    <property type="evidence" value="ECO:0007669"/>
    <property type="project" value="UniProtKB-SubCell"/>
</dbReference>
<dbReference type="PROSITE" id="PS01068">
    <property type="entry name" value="OMPA_1"/>
    <property type="match status" value="1"/>
</dbReference>
<keyword evidence="9" id="KW-1015">Disulfide bond</keyword>
<evidence type="ECO:0000256" key="2">
    <source>
        <dbReference type="ARBA" id="ARBA00005710"/>
    </source>
</evidence>
<keyword evidence="17" id="KW-1185">Reference proteome</keyword>
<dbReference type="GO" id="GO:0015288">
    <property type="term" value="F:porin activity"/>
    <property type="evidence" value="ECO:0007669"/>
    <property type="project" value="UniProtKB-KW"/>
</dbReference>
<dbReference type="InterPro" id="IPR050330">
    <property type="entry name" value="Bact_OuterMem_StrucFunc"/>
</dbReference>
<gene>
    <name evidence="14" type="primary">ompA</name>
    <name evidence="15" type="ORF">LA374_13045</name>
    <name evidence="14" type="ORF">WL1483_3141</name>
</gene>
<dbReference type="InterPro" id="IPR002368">
    <property type="entry name" value="OmpA"/>
</dbReference>
<evidence type="ECO:0000256" key="6">
    <source>
        <dbReference type="ARBA" id="ARBA00023065"/>
    </source>
</evidence>
<keyword evidence="10" id="KW-0998">Cell outer membrane</keyword>
<feature type="signal peptide" evidence="12">
    <location>
        <begin position="1"/>
        <end position="20"/>
    </location>
</feature>
<evidence type="ECO:0000256" key="3">
    <source>
        <dbReference type="ARBA" id="ARBA00022448"/>
    </source>
</evidence>
<keyword evidence="7" id="KW-0626">Porin</keyword>
<dbReference type="PRINTS" id="PR01022">
    <property type="entry name" value="OUTRMMBRANEA"/>
</dbReference>
<keyword evidence="4" id="KW-1134">Transmembrane beta strand</keyword>
<evidence type="ECO:0000256" key="11">
    <source>
        <dbReference type="PROSITE-ProRule" id="PRU00473"/>
    </source>
</evidence>
<dbReference type="InterPro" id="IPR000498">
    <property type="entry name" value="OmpA-like_TM_dom"/>
</dbReference>
<evidence type="ECO:0000256" key="1">
    <source>
        <dbReference type="ARBA" id="ARBA00004571"/>
    </source>
</evidence>
<comment type="similarity">
    <text evidence="2">Belongs to the outer membrane OOP (TC 1.B.6) superfamily. OmpA family.</text>
</comment>
<dbReference type="InterPro" id="IPR006690">
    <property type="entry name" value="OMPA-like_CS"/>
</dbReference>
<sequence length="348" mass="37339">MKKSVVAILIAGSLTATVQAAGQDNTWYAGGKLGWSNFYGVDRDSAFTGATITDESKDDVGLGALVGYQLNKNVGFELGYDWLGKYKYTASLGGITDTDEVSAQLAQLSMKLGIPVSDAWDIYARLGGAYVFADSKQFHNDDGGAFLGALGVEYAINRDWAARFEYQYTTPIGNDDVRDTGVGMDNGLLSLAMVYRFGQAAPVAPTPVPTPAPEPQMVEKQFTLNADVLFDFNKHTLKPEGYSALDSLYEQIKAERPKDGTAAVIGYTDRIGSDGYNKALSEKRAQTVASYLVSKGIPADKVSAEGRGKASPVTGDSCTSKSKRELIVCLAPDRRVEVMVQGVADTQQ</sequence>
<dbReference type="Proteomes" id="UP000774958">
    <property type="component" value="Unassembled WGS sequence"/>
</dbReference>
<dbReference type="GO" id="GO:0006811">
    <property type="term" value="P:monoatomic ion transport"/>
    <property type="evidence" value="ECO:0007669"/>
    <property type="project" value="UniProtKB-KW"/>
</dbReference>
<dbReference type="PRINTS" id="PR01021">
    <property type="entry name" value="OMPADOMAIN"/>
</dbReference>
<dbReference type="EMBL" id="JAIRBT010000016">
    <property type="protein sequence ID" value="MBZ6067125.1"/>
    <property type="molecule type" value="Genomic_DNA"/>
</dbReference>
<evidence type="ECO:0000256" key="12">
    <source>
        <dbReference type="SAM" id="SignalP"/>
    </source>
</evidence>
<comment type="subcellular location">
    <subcellularLocation>
        <location evidence="1">Cell outer membrane</location>
        <topology evidence="1">Multi-pass membrane protein</topology>
    </subcellularLocation>
</comment>
<keyword evidence="12" id="KW-0732">Signal</keyword>
<evidence type="ECO:0000256" key="10">
    <source>
        <dbReference type="ARBA" id="ARBA00023237"/>
    </source>
</evidence>
<feature type="domain" description="OmpA-like" evidence="13">
    <location>
        <begin position="217"/>
        <end position="344"/>
    </location>
</feature>
<dbReference type="InterPro" id="IPR011250">
    <property type="entry name" value="OMP/PagP_B-barrel"/>
</dbReference>
<dbReference type="KEGG" id="asr:WL1483_3141"/>
<dbReference type="STRING" id="652.WL1483_3141"/>
<evidence type="ECO:0000313" key="14">
    <source>
        <dbReference type="EMBL" id="ALP42560.1"/>
    </source>
</evidence>
<accession>A0A0S2SLI0</accession>
<dbReference type="Gene3D" id="2.40.160.20">
    <property type="match status" value="1"/>
</dbReference>
<keyword evidence="5" id="KW-0812">Transmembrane</keyword>
<evidence type="ECO:0000313" key="17">
    <source>
        <dbReference type="Proteomes" id="UP000774958"/>
    </source>
</evidence>
<evidence type="ECO:0000256" key="9">
    <source>
        <dbReference type="ARBA" id="ARBA00023157"/>
    </source>
</evidence>
<dbReference type="EMBL" id="CP013067">
    <property type="protein sequence ID" value="ALP42560.1"/>
    <property type="molecule type" value="Genomic_DNA"/>
</dbReference>
<dbReference type="SUPFAM" id="SSF103088">
    <property type="entry name" value="OmpA-like"/>
    <property type="match status" value="1"/>
</dbReference>
<protein>
    <submittedName>
        <fullName evidence="14">Outer membrane protein A</fullName>
    </submittedName>
    <submittedName>
        <fullName evidence="15">Porin OmpA</fullName>
    </submittedName>
</protein>
<dbReference type="InterPro" id="IPR036737">
    <property type="entry name" value="OmpA-like_sf"/>
</dbReference>
<dbReference type="PANTHER" id="PTHR30329">
    <property type="entry name" value="STATOR ELEMENT OF FLAGELLAR MOTOR COMPLEX"/>
    <property type="match status" value="1"/>
</dbReference>
<evidence type="ECO:0000256" key="8">
    <source>
        <dbReference type="ARBA" id="ARBA00023136"/>
    </source>
</evidence>
<dbReference type="Gene3D" id="3.30.1330.60">
    <property type="entry name" value="OmpA-like domain"/>
    <property type="match status" value="1"/>
</dbReference>
<reference evidence="14 16" key="2">
    <citation type="journal article" date="2016" name="Genome Announc.">
        <title>Complete Genome Sequence of the Highly Virulent Aeromonas schubertii Strain WL1483, Isolated from Diseased Snakehead Fish (Channa argus) in China.</title>
        <authorList>
            <person name="Liu L."/>
            <person name="Li N."/>
            <person name="Zhang D."/>
            <person name="Fu X."/>
            <person name="Shi C."/>
            <person name="Lin Q."/>
            <person name="Hao G."/>
        </authorList>
    </citation>
    <scope>NUCLEOTIDE SEQUENCE [LARGE SCALE GENOMIC DNA]</scope>
    <source>
        <strain evidence="14 16">WL1483</strain>
    </source>
</reference>
<organism evidence="14 16">
    <name type="scientific">Aeromonas schubertii</name>
    <dbReference type="NCBI Taxonomy" id="652"/>
    <lineage>
        <taxon>Bacteria</taxon>
        <taxon>Pseudomonadati</taxon>
        <taxon>Pseudomonadota</taxon>
        <taxon>Gammaproteobacteria</taxon>
        <taxon>Aeromonadales</taxon>
        <taxon>Aeromonadaceae</taxon>
        <taxon>Aeromonas</taxon>
    </lineage>
</organism>
<reference evidence="16" key="1">
    <citation type="submission" date="2015-10" db="EMBL/GenBank/DDBJ databases">
        <title>Complete Genome Sequence of Aeromonas schubertii strain WL1483.</title>
        <authorList>
            <person name="Liu L."/>
        </authorList>
    </citation>
    <scope>NUCLEOTIDE SEQUENCE [LARGE SCALE GENOMIC DNA]</scope>
    <source>
        <strain evidence="16">WL1483</strain>
    </source>
</reference>
<evidence type="ECO:0000259" key="13">
    <source>
        <dbReference type="PROSITE" id="PS51123"/>
    </source>
</evidence>
<dbReference type="InterPro" id="IPR006665">
    <property type="entry name" value="OmpA-like"/>
</dbReference>
<dbReference type="GO" id="GO:0046930">
    <property type="term" value="C:pore complex"/>
    <property type="evidence" value="ECO:0007669"/>
    <property type="project" value="UniProtKB-KW"/>
</dbReference>
<dbReference type="SUPFAM" id="SSF56925">
    <property type="entry name" value="OMPA-like"/>
    <property type="match status" value="1"/>
</dbReference>
<keyword evidence="8 11" id="KW-0472">Membrane</keyword>
<name>A0A0S2SLI0_9GAMM</name>
<evidence type="ECO:0000256" key="5">
    <source>
        <dbReference type="ARBA" id="ARBA00022692"/>
    </source>
</evidence>
<dbReference type="NCBIfam" id="NF008071">
    <property type="entry name" value="PRK10808.1"/>
    <property type="match status" value="1"/>
</dbReference>
<evidence type="ECO:0000256" key="4">
    <source>
        <dbReference type="ARBA" id="ARBA00022452"/>
    </source>
</evidence>
<dbReference type="Proteomes" id="UP000058114">
    <property type="component" value="Chromosome"/>
</dbReference>
<dbReference type="PATRIC" id="fig|652.5.peg.3724"/>
<evidence type="ECO:0000256" key="7">
    <source>
        <dbReference type="ARBA" id="ARBA00023114"/>
    </source>
</evidence>
<evidence type="ECO:0000313" key="16">
    <source>
        <dbReference type="Proteomes" id="UP000058114"/>
    </source>
</evidence>
<dbReference type="InterPro" id="IPR006664">
    <property type="entry name" value="OMP_bac"/>
</dbReference>
<proteinExistence type="inferred from homology"/>
<dbReference type="OrthoDB" id="1149075at2"/>
<dbReference type="Pfam" id="PF00691">
    <property type="entry name" value="OmpA"/>
    <property type="match status" value="1"/>
</dbReference>
<feature type="chain" id="PRO_5015044412" evidence="12">
    <location>
        <begin position="21"/>
        <end position="348"/>
    </location>
</feature>
<dbReference type="AlphaFoldDB" id="A0A0S2SLI0"/>
<dbReference type="PANTHER" id="PTHR30329:SF21">
    <property type="entry name" value="LIPOPROTEIN YIAD-RELATED"/>
    <property type="match status" value="1"/>
</dbReference>
<evidence type="ECO:0000313" key="15">
    <source>
        <dbReference type="EMBL" id="MBZ6067125.1"/>
    </source>
</evidence>
<keyword evidence="6" id="KW-0406">Ion transport</keyword>
<keyword evidence="3" id="KW-0813">Transport</keyword>
<dbReference type="PROSITE" id="PS51123">
    <property type="entry name" value="OMPA_2"/>
    <property type="match status" value="1"/>
</dbReference>